<evidence type="ECO:0000256" key="8">
    <source>
        <dbReference type="ARBA" id="ARBA00022842"/>
    </source>
</evidence>
<keyword evidence="8 10" id="KW-0460">Magnesium</keyword>
<evidence type="ECO:0000256" key="10">
    <source>
        <dbReference type="HAMAP-Rule" id="MF_00185"/>
    </source>
</evidence>
<feature type="binding site" evidence="10">
    <location>
        <begin position="15"/>
        <end position="22"/>
    </location>
    <ligand>
        <name>ATP</name>
        <dbReference type="ChEBI" id="CHEBI:30616"/>
    </ligand>
</feature>
<proteinExistence type="inferred from homology"/>
<evidence type="ECO:0000313" key="15">
    <source>
        <dbReference type="Proteomes" id="UP000188820"/>
    </source>
</evidence>
<keyword evidence="7 10" id="KW-0067">ATP-binding</keyword>
<feature type="region of interest" description="Interaction with substrate tRNA" evidence="10">
    <location>
        <begin position="40"/>
        <end position="43"/>
    </location>
</feature>
<feature type="site" description="Interaction with substrate tRNA" evidence="10">
    <location>
        <position position="106"/>
    </location>
</feature>
<dbReference type="SUPFAM" id="SSF52540">
    <property type="entry name" value="P-loop containing nucleoside triphosphate hydrolases"/>
    <property type="match status" value="2"/>
</dbReference>
<evidence type="ECO:0000256" key="11">
    <source>
        <dbReference type="RuleBase" id="RU003783"/>
    </source>
</evidence>
<evidence type="ECO:0000256" key="13">
    <source>
        <dbReference type="RuleBase" id="RU003785"/>
    </source>
</evidence>
<evidence type="ECO:0000256" key="1">
    <source>
        <dbReference type="ARBA" id="ARBA00001946"/>
    </source>
</evidence>
<dbReference type="Gene3D" id="1.10.20.140">
    <property type="match status" value="1"/>
</dbReference>
<evidence type="ECO:0000256" key="9">
    <source>
        <dbReference type="ARBA" id="ARBA00049563"/>
    </source>
</evidence>
<comment type="cofactor">
    <cofactor evidence="1 10">
        <name>Mg(2+)</name>
        <dbReference type="ChEBI" id="CHEBI:18420"/>
    </cofactor>
</comment>
<keyword evidence="15" id="KW-1185">Reference proteome</keyword>
<gene>
    <name evidence="10" type="primary">miaA</name>
    <name evidence="14" type="ORF">BKG89_04695</name>
</gene>
<dbReference type="Gene3D" id="3.40.50.300">
    <property type="entry name" value="P-loop containing nucleotide triphosphate hydrolases"/>
    <property type="match status" value="1"/>
</dbReference>
<sequence>MIDTLPKPTALFLMGPTASGKTDLAIKLCQELPVEVISVDSALIYKGMDIGTAKPSQQELAAAPHRLIDILDPAESYSAANFRADALNEMKEVNAKGKIPLLVGGTMLYYKALLEGLSPLPSANEQLRAEIELHAKKFGWAKLHNELAKVDPVSAQRINPNDSQRINRALEVFYLTGKSLTELTQQKESDLPYHIVQFAIAPQDRAVLHQRIEQRFHKMIELGFEQEVEKLYLRSDLSPDLPSIRCVGYRQMWEYLRGDYDKQEMIFRGICATRQLAKRQITWLRGWRTPLIWLDSLQPQQAREIALKHLTKHIF</sequence>
<dbReference type="NCBIfam" id="TIGR00174">
    <property type="entry name" value="miaA"/>
    <property type="match status" value="1"/>
</dbReference>
<evidence type="ECO:0000256" key="6">
    <source>
        <dbReference type="ARBA" id="ARBA00022741"/>
    </source>
</evidence>
<dbReference type="EC" id="2.5.1.75" evidence="10"/>
<feature type="region of interest" description="Interaction with substrate tRNA" evidence="10">
    <location>
        <begin position="278"/>
        <end position="285"/>
    </location>
</feature>
<comment type="function">
    <text evidence="2 10 12">Catalyzes the transfer of a dimethylallyl group onto the adenine at position 37 in tRNAs that read codons beginning with uridine, leading to the formation of N6-(dimethylallyl)adenosine (i(6)A).</text>
</comment>
<dbReference type="HAMAP" id="MF_00185">
    <property type="entry name" value="IPP_trans"/>
    <property type="match status" value="1"/>
</dbReference>
<protein>
    <recommendedName>
        <fullName evidence="10">tRNA dimethylallyltransferase</fullName>
        <ecNumber evidence="10">2.5.1.75</ecNumber>
    </recommendedName>
    <alternativeName>
        <fullName evidence="10">Dimethylallyl diphosphate:tRNA dimethylallyltransferase</fullName>
        <shortName evidence="10">DMAPP:tRNA dimethylallyltransferase</shortName>
        <shortName evidence="10">DMATase</shortName>
    </alternativeName>
    <alternativeName>
        <fullName evidence="10">Isopentenyl-diphosphate:tRNA isopentenyltransferase</fullName>
        <shortName evidence="10">IPP transferase</shortName>
        <shortName evidence="10">IPPT</shortName>
        <shortName evidence="10">IPTase</shortName>
    </alternativeName>
</protein>
<dbReference type="PANTHER" id="PTHR11088">
    <property type="entry name" value="TRNA DIMETHYLALLYLTRANSFERASE"/>
    <property type="match status" value="1"/>
</dbReference>
<feature type="binding site" evidence="10">
    <location>
        <begin position="17"/>
        <end position="22"/>
    </location>
    <ligand>
        <name>substrate</name>
    </ligand>
</feature>
<keyword evidence="5 10" id="KW-0819">tRNA processing</keyword>
<dbReference type="InterPro" id="IPR018022">
    <property type="entry name" value="IPT"/>
</dbReference>
<comment type="catalytic activity">
    <reaction evidence="9 10 11">
        <text>adenosine(37) in tRNA + dimethylallyl diphosphate = N(6)-dimethylallyladenosine(37) in tRNA + diphosphate</text>
        <dbReference type="Rhea" id="RHEA:26482"/>
        <dbReference type="Rhea" id="RHEA-COMP:10162"/>
        <dbReference type="Rhea" id="RHEA-COMP:10375"/>
        <dbReference type="ChEBI" id="CHEBI:33019"/>
        <dbReference type="ChEBI" id="CHEBI:57623"/>
        <dbReference type="ChEBI" id="CHEBI:74411"/>
        <dbReference type="ChEBI" id="CHEBI:74415"/>
        <dbReference type="EC" id="2.5.1.75"/>
    </reaction>
</comment>
<dbReference type="InterPro" id="IPR027417">
    <property type="entry name" value="P-loop_NTPase"/>
</dbReference>
<evidence type="ECO:0000256" key="7">
    <source>
        <dbReference type="ARBA" id="ARBA00022840"/>
    </source>
</evidence>
<name>A0ABX3KXK7_9PAST</name>
<evidence type="ECO:0000256" key="3">
    <source>
        <dbReference type="ARBA" id="ARBA00005842"/>
    </source>
</evidence>
<dbReference type="InterPro" id="IPR039657">
    <property type="entry name" value="Dimethylallyltransferase"/>
</dbReference>
<dbReference type="PANTHER" id="PTHR11088:SF60">
    <property type="entry name" value="TRNA DIMETHYLALLYLTRANSFERASE"/>
    <property type="match status" value="1"/>
</dbReference>
<comment type="caution">
    <text evidence="14">The sequence shown here is derived from an EMBL/GenBank/DDBJ whole genome shotgun (WGS) entry which is preliminary data.</text>
</comment>
<feature type="region of interest" description="Interaction with substrate tRNA" evidence="10">
    <location>
        <begin position="245"/>
        <end position="250"/>
    </location>
</feature>
<comment type="subunit">
    <text evidence="10">Monomer.</text>
</comment>
<feature type="region of interest" description="Interaction with substrate tRNA" evidence="10">
    <location>
        <begin position="164"/>
        <end position="168"/>
    </location>
</feature>
<accession>A0ABX3KXK7</accession>
<evidence type="ECO:0000313" key="14">
    <source>
        <dbReference type="EMBL" id="OOF70010.1"/>
    </source>
</evidence>
<dbReference type="EMBL" id="MLAA01000018">
    <property type="protein sequence ID" value="OOF70010.1"/>
    <property type="molecule type" value="Genomic_DNA"/>
</dbReference>
<evidence type="ECO:0000256" key="2">
    <source>
        <dbReference type="ARBA" id="ARBA00003213"/>
    </source>
</evidence>
<keyword evidence="4 10" id="KW-0808">Transferase</keyword>
<evidence type="ECO:0000256" key="12">
    <source>
        <dbReference type="RuleBase" id="RU003784"/>
    </source>
</evidence>
<organism evidence="14 15">
    <name type="scientific">Rodentibacter caecimuris</name>
    <dbReference type="NCBI Taxonomy" id="1796644"/>
    <lineage>
        <taxon>Bacteria</taxon>
        <taxon>Pseudomonadati</taxon>
        <taxon>Pseudomonadota</taxon>
        <taxon>Gammaproteobacteria</taxon>
        <taxon>Pasteurellales</taxon>
        <taxon>Pasteurellaceae</taxon>
        <taxon>Rodentibacter</taxon>
    </lineage>
</organism>
<dbReference type="Proteomes" id="UP000188820">
    <property type="component" value="Unassembled WGS sequence"/>
</dbReference>
<dbReference type="Pfam" id="PF01715">
    <property type="entry name" value="IPPT"/>
    <property type="match status" value="1"/>
</dbReference>
<comment type="similarity">
    <text evidence="3 10 13">Belongs to the IPP transferase family.</text>
</comment>
<keyword evidence="6 10" id="KW-0547">Nucleotide-binding</keyword>
<evidence type="ECO:0000256" key="4">
    <source>
        <dbReference type="ARBA" id="ARBA00022679"/>
    </source>
</evidence>
<evidence type="ECO:0000256" key="5">
    <source>
        <dbReference type="ARBA" id="ARBA00022694"/>
    </source>
</evidence>
<dbReference type="RefSeq" id="WP_077463033.1">
    <property type="nucleotide sequence ID" value="NZ_MLAA01000018.1"/>
</dbReference>
<reference evidence="14 15" key="1">
    <citation type="submission" date="2016-10" db="EMBL/GenBank/DDBJ databases">
        <title>Rodentibacter gen. nov. and new species.</title>
        <authorList>
            <person name="Christensen H."/>
        </authorList>
    </citation>
    <scope>NUCLEOTIDE SEQUENCE [LARGE SCALE GENOMIC DNA]</scope>
    <source>
        <strain evidence="14 15">1998236014</strain>
    </source>
</reference>
<feature type="site" description="Interaction with substrate tRNA" evidence="10">
    <location>
        <position position="128"/>
    </location>
</feature>